<name>A0A1Y5S215_9RHOB</name>
<dbReference type="EMBL" id="FWFW01000003">
    <property type="protein sequence ID" value="SLN30811.1"/>
    <property type="molecule type" value="Genomic_DNA"/>
</dbReference>
<evidence type="ECO:0000259" key="6">
    <source>
        <dbReference type="PROSITE" id="PS50011"/>
    </source>
</evidence>
<keyword evidence="2" id="KW-0547">Nucleotide-binding</keyword>
<dbReference type="PANTHER" id="PTHR43289:SF6">
    <property type="entry name" value="SERINE_THREONINE-PROTEIN KINASE NEKL-3"/>
    <property type="match status" value="1"/>
</dbReference>
<evidence type="ECO:0000256" key="5">
    <source>
        <dbReference type="SAM" id="MobiDB-lite"/>
    </source>
</evidence>
<keyword evidence="3 8" id="KW-0418">Kinase</keyword>
<evidence type="ECO:0000256" key="1">
    <source>
        <dbReference type="ARBA" id="ARBA00022679"/>
    </source>
</evidence>
<organism evidence="8 9">
    <name type="scientific">Pacificibacter marinus</name>
    <dbReference type="NCBI Taxonomy" id="658057"/>
    <lineage>
        <taxon>Bacteria</taxon>
        <taxon>Pseudomonadati</taxon>
        <taxon>Pseudomonadota</taxon>
        <taxon>Alphaproteobacteria</taxon>
        <taxon>Rhodobacterales</taxon>
        <taxon>Roseobacteraceae</taxon>
        <taxon>Pacificibacter</taxon>
    </lineage>
</organism>
<evidence type="ECO:0000256" key="3">
    <source>
        <dbReference type="ARBA" id="ARBA00022777"/>
    </source>
</evidence>
<dbReference type="SUPFAM" id="SSF81606">
    <property type="entry name" value="PP2C-like"/>
    <property type="match status" value="1"/>
</dbReference>
<keyword evidence="9" id="KW-1185">Reference proteome</keyword>
<feature type="compositionally biased region" description="Polar residues" evidence="5">
    <location>
        <begin position="7"/>
        <end position="28"/>
    </location>
</feature>
<dbReference type="Proteomes" id="UP000193307">
    <property type="component" value="Unassembled WGS sequence"/>
</dbReference>
<feature type="domain" description="Protein kinase" evidence="6">
    <location>
        <begin position="279"/>
        <end position="543"/>
    </location>
</feature>
<dbReference type="InterPro" id="IPR000719">
    <property type="entry name" value="Prot_kinase_dom"/>
</dbReference>
<dbReference type="CDD" id="cd14014">
    <property type="entry name" value="STKc_PknB_like"/>
    <property type="match status" value="1"/>
</dbReference>
<feature type="region of interest" description="Disordered" evidence="5">
    <location>
        <begin position="1"/>
        <end position="30"/>
    </location>
</feature>
<keyword evidence="1 8" id="KW-0808">Transferase</keyword>
<keyword evidence="4" id="KW-0067">ATP-binding</keyword>
<dbReference type="Pfam" id="PF13672">
    <property type="entry name" value="PP2C_2"/>
    <property type="match status" value="1"/>
</dbReference>
<dbReference type="PROSITE" id="PS00109">
    <property type="entry name" value="PROTEIN_KINASE_TYR"/>
    <property type="match status" value="1"/>
</dbReference>
<evidence type="ECO:0000259" key="7">
    <source>
        <dbReference type="PROSITE" id="PS51746"/>
    </source>
</evidence>
<dbReference type="Pfam" id="PF00069">
    <property type="entry name" value="Pkinase"/>
    <property type="match status" value="1"/>
</dbReference>
<dbReference type="SUPFAM" id="SSF56112">
    <property type="entry name" value="Protein kinase-like (PK-like)"/>
    <property type="match status" value="1"/>
</dbReference>
<evidence type="ECO:0000256" key="4">
    <source>
        <dbReference type="ARBA" id="ARBA00022840"/>
    </source>
</evidence>
<protein>
    <submittedName>
        <fullName evidence="8">Serine/threonine-protein kinase StkP</fullName>
        <ecNumber evidence="8">2.7.11.1</ecNumber>
    </submittedName>
</protein>
<reference evidence="8 9" key="1">
    <citation type="submission" date="2017-03" db="EMBL/GenBank/DDBJ databases">
        <authorList>
            <person name="Afonso C.L."/>
            <person name="Miller P.J."/>
            <person name="Scott M.A."/>
            <person name="Spackman E."/>
            <person name="Goraichik I."/>
            <person name="Dimitrov K.M."/>
            <person name="Suarez D.L."/>
            <person name="Swayne D.E."/>
        </authorList>
    </citation>
    <scope>NUCLEOTIDE SEQUENCE [LARGE SCALE GENOMIC DNA]</scope>
    <source>
        <strain evidence="8 9">CECT 7971</strain>
    </source>
</reference>
<dbReference type="GO" id="GO:0005524">
    <property type="term" value="F:ATP binding"/>
    <property type="evidence" value="ECO:0007669"/>
    <property type="project" value="UniProtKB-KW"/>
</dbReference>
<dbReference type="InterPro" id="IPR008266">
    <property type="entry name" value="Tyr_kinase_AS"/>
</dbReference>
<dbReference type="InterPro" id="IPR036457">
    <property type="entry name" value="PPM-type-like_dom_sf"/>
</dbReference>
<dbReference type="STRING" id="658057.SAMN04488032_108137"/>
<dbReference type="GO" id="GO:0004674">
    <property type="term" value="F:protein serine/threonine kinase activity"/>
    <property type="evidence" value="ECO:0007669"/>
    <property type="project" value="UniProtKB-EC"/>
</dbReference>
<dbReference type="PANTHER" id="PTHR43289">
    <property type="entry name" value="MITOGEN-ACTIVATED PROTEIN KINASE KINASE KINASE 20-RELATED"/>
    <property type="match status" value="1"/>
</dbReference>
<accession>A0A1Y5S215</accession>
<gene>
    <name evidence="8" type="primary">stkP</name>
    <name evidence="8" type="ORF">PAM7971_01171</name>
</gene>
<evidence type="ECO:0000313" key="8">
    <source>
        <dbReference type="EMBL" id="SLN30811.1"/>
    </source>
</evidence>
<dbReference type="AlphaFoldDB" id="A0A1Y5S215"/>
<dbReference type="PROSITE" id="PS51746">
    <property type="entry name" value="PPM_2"/>
    <property type="match status" value="1"/>
</dbReference>
<proteinExistence type="predicted"/>
<dbReference type="InterPro" id="IPR001932">
    <property type="entry name" value="PPM-type_phosphatase-like_dom"/>
</dbReference>
<evidence type="ECO:0000256" key="2">
    <source>
        <dbReference type="ARBA" id="ARBA00022741"/>
    </source>
</evidence>
<dbReference type="Gene3D" id="3.60.40.10">
    <property type="entry name" value="PPM-type phosphatase domain"/>
    <property type="match status" value="1"/>
</dbReference>
<dbReference type="Gene3D" id="1.10.510.10">
    <property type="entry name" value="Transferase(Phosphotransferase) domain 1"/>
    <property type="match status" value="1"/>
</dbReference>
<dbReference type="SMART" id="SM00332">
    <property type="entry name" value="PP2Cc"/>
    <property type="match status" value="1"/>
</dbReference>
<dbReference type="InterPro" id="IPR011009">
    <property type="entry name" value="Kinase-like_dom_sf"/>
</dbReference>
<dbReference type="SMART" id="SM00331">
    <property type="entry name" value="PP2C_SIG"/>
    <property type="match status" value="1"/>
</dbReference>
<feature type="domain" description="PPM-type phosphatase" evidence="7">
    <location>
        <begin position="17"/>
        <end position="246"/>
    </location>
</feature>
<dbReference type="CDD" id="cd00143">
    <property type="entry name" value="PP2Cc"/>
    <property type="match status" value="1"/>
</dbReference>
<dbReference type="EC" id="2.7.11.1" evidence="8"/>
<dbReference type="PROSITE" id="PS50011">
    <property type="entry name" value="PROTEIN_KINASE_DOM"/>
    <property type="match status" value="1"/>
</dbReference>
<evidence type="ECO:0000313" key="9">
    <source>
        <dbReference type="Proteomes" id="UP000193307"/>
    </source>
</evidence>
<sequence>MVALLDEQSTPPSLSVSIGQASSAGQKSRNQDFHGALVPDERALSFKGITVALADGISTSEVSSIASQTIVKSLLTDYYSTPDAWTVKTSVSRVISAANAWLYAQNGFAGLYDVDHGHVCTLAAVVFKAHTAHLFHVGDSRIWRLSGQSLEPLTADHHVSLGAGEIVLSKAIGAASHVEIDYMCEPIALGDVFVLTTDGVHEHWHSRAVADVILESPTLEAAAQKILDDALAAGSSDNLTVQIVRIEALPNGDQTQFDMAAKTLPIPPLPREGAVIDGLTILRQLHANHRSHIYLAKTIDGEKVALKIPASDLKDDADGLRRFLMEDWIARRIDNAHVLGAPALIGPRSGLYVVTDFIEGQTLRQWMQDNPKPSFEQVRDILEQVIRGLRAFHRREMLHQDLRPENIMIDTDGVVKIIDFGATYVAGVQEAAPLREEDGILGTLQYTAPEYFSGAPVSWRSDLFSLGVIAYEMLTGTLPYGTQVGKVRNTRDQLRLRYRNARDDAHPMPAWLDDALAKAVNPDPARRHDALSEFGANLRAPSVSYSARRHVPLAERNPERFWKTLCGVLALLSLILATLAFD</sequence>